<dbReference type="AlphaFoldDB" id="A0A5C3NAR5"/>
<dbReference type="OrthoDB" id="3342455at2759"/>
<feature type="transmembrane region" description="Helical" evidence="1">
    <location>
        <begin position="24"/>
        <end position="46"/>
    </location>
</feature>
<feature type="transmembrane region" description="Helical" evidence="1">
    <location>
        <begin position="227"/>
        <end position="244"/>
    </location>
</feature>
<feature type="transmembrane region" description="Helical" evidence="1">
    <location>
        <begin position="203"/>
        <end position="222"/>
    </location>
</feature>
<keyword evidence="1" id="KW-0472">Membrane</keyword>
<keyword evidence="3" id="KW-1185">Reference proteome</keyword>
<feature type="transmembrane region" description="Helical" evidence="1">
    <location>
        <begin position="170"/>
        <end position="191"/>
    </location>
</feature>
<feature type="transmembrane region" description="Helical" evidence="1">
    <location>
        <begin position="250"/>
        <end position="272"/>
    </location>
</feature>
<organism evidence="2 3">
    <name type="scientific">Heliocybe sulcata</name>
    <dbReference type="NCBI Taxonomy" id="5364"/>
    <lineage>
        <taxon>Eukaryota</taxon>
        <taxon>Fungi</taxon>
        <taxon>Dikarya</taxon>
        <taxon>Basidiomycota</taxon>
        <taxon>Agaricomycotina</taxon>
        <taxon>Agaricomycetes</taxon>
        <taxon>Gloeophyllales</taxon>
        <taxon>Gloeophyllaceae</taxon>
        <taxon>Heliocybe</taxon>
    </lineage>
</organism>
<gene>
    <name evidence="2" type="ORF">OE88DRAFT_1677813</name>
</gene>
<feature type="transmembrane region" description="Helical" evidence="1">
    <location>
        <begin position="66"/>
        <end position="87"/>
    </location>
</feature>
<proteinExistence type="predicted"/>
<dbReference type="STRING" id="5364.A0A5C3NAR5"/>
<keyword evidence="1" id="KW-0812">Transmembrane</keyword>
<dbReference type="InterPro" id="IPR013920">
    <property type="entry name" value="DUF1774_fun"/>
</dbReference>
<dbReference type="PANTHER" id="PTHR37992">
    <property type="entry name" value="EXPRESSED PROTEIN"/>
    <property type="match status" value="1"/>
</dbReference>
<name>A0A5C3NAR5_9AGAM</name>
<keyword evidence="1" id="KW-1133">Transmembrane helix</keyword>
<evidence type="ECO:0000256" key="1">
    <source>
        <dbReference type="SAM" id="Phobius"/>
    </source>
</evidence>
<accession>A0A5C3NAR5</accession>
<evidence type="ECO:0000313" key="3">
    <source>
        <dbReference type="Proteomes" id="UP000305948"/>
    </source>
</evidence>
<dbReference type="Proteomes" id="UP000305948">
    <property type="component" value="Unassembled WGS sequence"/>
</dbReference>
<evidence type="ECO:0000313" key="2">
    <source>
        <dbReference type="EMBL" id="TFK53068.1"/>
    </source>
</evidence>
<protein>
    <submittedName>
        <fullName evidence="2">Uncharacterized protein</fullName>
    </submittedName>
</protein>
<dbReference type="EMBL" id="ML213508">
    <property type="protein sequence ID" value="TFK53068.1"/>
    <property type="molecule type" value="Genomic_DNA"/>
</dbReference>
<reference evidence="2 3" key="1">
    <citation type="journal article" date="2019" name="Nat. Ecol. Evol.">
        <title>Megaphylogeny resolves global patterns of mushroom evolution.</title>
        <authorList>
            <person name="Varga T."/>
            <person name="Krizsan K."/>
            <person name="Foldi C."/>
            <person name="Dima B."/>
            <person name="Sanchez-Garcia M."/>
            <person name="Sanchez-Ramirez S."/>
            <person name="Szollosi G.J."/>
            <person name="Szarkandi J.G."/>
            <person name="Papp V."/>
            <person name="Albert L."/>
            <person name="Andreopoulos W."/>
            <person name="Angelini C."/>
            <person name="Antonin V."/>
            <person name="Barry K.W."/>
            <person name="Bougher N.L."/>
            <person name="Buchanan P."/>
            <person name="Buyck B."/>
            <person name="Bense V."/>
            <person name="Catcheside P."/>
            <person name="Chovatia M."/>
            <person name="Cooper J."/>
            <person name="Damon W."/>
            <person name="Desjardin D."/>
            <person name="Finy P."/>
            <person name="Geml J."/>
            <person name="Haridas S."/>
            <person name="Hughes K."/>
            <person name="Justo A."/>
            <person name="Karasinski D."/>
            <person name="Kautmanova I."/>
            <person name="Kiss B."/>
            <person name="Kocsube S."/>
            <person name="Kotiranta H."/>
            <person name="LaButti K.M."/>
            <person name="Lechner B.E."/>
            <person name="Liimatainen K."/>
            <person name="Lipzen A."/>
            <person name="Lukacs Z."/>
            <person name="Mihaltcheva S."/>
            <person name="Morgado L.N."/>
            <person name="Niskanen T."/>
            <person name="Noordeloos M.E."/>
            <person name="Ohm R.A."/>
            <person name="Ortiz-Santana B."/>
            <person name="Ovrebo C."/>
            <person name="Racz N."/>
            <person name="Riley R."/>
            <person name="Savchenko A."/>
            <person name="Shiryaev A."/>
            <person name="Soop K."/>
            <person name="Spirin V."/>
            <person name="Szebenyi C."/>
            <person name="Tomsovsky M."/>
            <person name="Tulloss R.E."/>
            <person name="Uehling J."/>
            <person name="Grigoriev I.V."/>
            <person name="Vagvolgyi C."/>
            <person name="Papp T."/>
            <person name="Martin F.M."/>
            <person name="Miettinen O."/>
            <person name="Hibbett D.S."/>
            <person name="Nagy L.G."/>
        </authorList>
    </citation>
    <scope>NUCLEOTIDE SEQUENCE [LARGE SCALE GENOMIC DNA]</scope>
    <source>
        <strain evidence="2 3">OMC1185</strain>
    </source>
</reference>
<feature type="transmembrane region" description="Helical" evidence="1">
    <location>
        <begin position="99"/>
        <end position="117"/>
    </location>
</feature>
<sequence length="329" mass="36529">MEGLPLDPHHPAVRDYLHLIRLQVLTPLSLVINMATVLVCTVIAAPGIGDIASLHPTPITPAKMPIAVYAVLIYVAQIGYCLLLVLARKPETKQTFLKGVGFSLVFANWVVAFWAISWVMQQFLISTIFLGALLMLLLYANMVLSIYHLPATWKERPMDLVFIHAPLKMFLILVMNIGIEVSVFIMLHLTYPPSQPNEAMKHVFPSLLVILSTNILSLLVIVWRQDFVWCVGAVWIDVSIWVAKWRGVGVWIPALAFTVLHPVALVASALYLRLRKPKQPIALPPDDEEQVRCTPLIIITISCVADYGIRCVGCGCACPPAETCRGSYC</sequence>
<feature type="transmembrane region" description="Helical" evidence="1">
    <location>
        <begin position="123"/>
        <end position="149"/>
    </location>
</feature>
<dbReference type="PANTHER" id="PTHR37992:SF1">
    <property type="entry name" value="DUF1774-DOMAIN-CONTAINING PROTEIN"/>
    <property type="match status" value="1"/>
</dbReference>